<feature type="region of interest" description="Disordered" evidence="1">
    <location>
        <begin position="84"/>
        <end position="110"/>
    </location>
</feature>
<proteinExistence type="predicted"/>
<keyword evidence="2" id="KW-0732">Signal</keyword>
<evidence type="ECO:0000313" key="4">
    <source>
        <dbReference type="Proteomes" id="UP000006038"/>
    </source>
</evidence>
<evidence type="ECO:0000313" key="3">
    <source>
        <dbReference type="EnsemblPlants" id="OB08G26010.1"/>
    </source>
</evidence>
<dbReference type="Gramene" id="OB08G26010.1">
    <property type="protein sequence ID" value="OB08G26010.1"/>
    <property type="gene ID" value="OB08G26010"/>
</dbReference>
<evidence type="ECO:0000256" key="1">
    <source>
        <dbReference type="SAM" id="MobiDB-lite"/>
    </source>
</evidence>
<dbReference type="HOGENOM" id="CLU_1761586_0_0_1"/>
<sequence length="148" mass="16598">MFLLFLCSRLFKIYLWLVYSHYYTCSQTQPLCDLFPLRLRPRTSVMIDTHHFAFLTFCSRACDDATERSGLDALRCSFPGPVPSATHEKKSTSAHTSVEPPGTCCRSLPWPPRAAATTSLVRGSRYDTVRTPSYGRTSTTKVTCYGGV</sequence>
<dbReference type="EnsemblPlants" id="OB08G26010.1">
    <property type="protein sequence ID" value="OB08G26010.1"/>
    <property type="gene ID" value="OB08G26010"/>
</dbReference>
<protein>
    <recommendedName>
        <fullName evidence="5">Secreted protein</fullName>
    </recommendedName>
</protein>
<accession>J3MU20</accession>
<feature type="chain" id="PRO_5003774208" description="Secreted protein" evidence="2">
    <location>
        <begin position="21"/>
        <end position="148"/>
    </location>
</feature>
<reference evidence="3" key="2">
    <citation type="submission" date="2013-04" db="UniProtKB">
        <authorList>
            <consortium name="EnsemblPlants"/>
        </authorList>
    </citation>
    <scope>IDENTIFICATION</scope>
</reference>
<organism evidence="3">
    <name type="scientific">Oryza brachyantha</name>
    <name type="common">malo sina</name>
    <dbReference type="NCBI Taxonomy" id="4533"/>
    <lineage>
        <taxon>Eukaryota</taxon>
        <taxon>Viridiplantae</taxon>
        <taxon>Streptophyta</taxon>
        <taxon>Embryophyta</taxon>
        <taxon>Tracheophyta</taxon>
        <taxon>Spermatophyta</taxon>
        <taxon>Magnoliopsida</taxon>
        <taxon>Liliopsida</taxon>
        <taxon>Poales</taxon>
        <taxon>Poaceae</taxon>
        <taxon>BOP clade</taxon>
        <taxon>Oryzoideae</taxon>
        <taxon>Oryzeae</taxon>
        <taxon>Oryzinae</taxon>
        <taxon>Oryza</taxon>
    </lineage>
</organism>
<keyword evidence="4" id="KW-1185">Reference proteome</keyword>
<dbReference type="Proteomes" id="UP000006038">
    <property type="component" value="Chromosome 8"/>
</dbReference>
<evidence type="ECO:0000256" key="2">
    <source>
        <dbReference type="SAM" id="SignalP"/>
    </source>
</evidence>
<evidence type="ECO:0008006" key="5">
    <source>
        <dbReference type="Google" id="ProtNLM"/>
    </source>
</evidence>
<feature type="signal peptide" evidence="2">
    <location>
        <begin position="1"/>
        <end position="20"/>
    </location>
</feature>
<reference evidence="3" key="1">
    <citation type="journal article" date="2013" name="Nat. Commun.">
        <title>Whole-genome sequencing of Oryza brachyantha reveals mechanisms underlying Oryza genome evolution.</title>
        <authorList>
            <person name="Chen J."/>
            <person name="Huang Q."/>
            <person name="Gao D."/>
            <person name="Wang J."/>
            <person name="Lang Y."/>
            <person name="Liu T."/>
            <person name="Li B."/>
            <person name="Bai Z."/>
            <person name="Luis Goicoechea J."/>
            <person name="Liang C."/>
            <person name="Chen C."/>
            <person name="Zhang W."/>
            <person name="Sun S."/>
            <person name="Liao Y."/>
            <person name="Zhang X."/>
            <person name="Yang L."/>
            <person name="Song C."/>
            <person name="Wang M."/>
            <person name="Shi J."/>
            <person name="Liu G."/>
            <person name="Liu J."/>
            <person name="Zhou H."/>
            <person name="Zhou W."/>
            <person name="Yu Q."/>
            <person name="An N."/>
            <person name="Chen Y."/>
            <person name="Cai Q."/>
            <person name="Wang B."/>
            <person name="Liu B."/>
            <person name="Min J."/>
            <person name="Huang Y."/>
            <person name="Wu H."/>
            <person name="Li Z."/>
            <person name="Zhang Y."/>
            <person name="Yin Y."/>
            <person name="Song W."/>
            <person name="Jiang J."/>
            <person name="Jackson S.A."/>
            <person name="Wing R.A."/>
            <person name="Wang J."/>
            <person name="Chen M."/>
        </authorList>
    </citation>
    <scope>NUCLEOTIDE SEQUENCE [LARGE SCALE GENOMIC DNA]</scope>
    <source>
        <strain evidence="3">cv. IRGC 101232</strain>
    </source>
</reference>
<name>J3MU20_ORYBR</name>
<dbReference type="AlphaFoldDB" id="J3MU20"/>